<protein>
    <submittedName>
        <fullName evidence="3">Uncharacterized protein</fullName>
    </submittedName>
</protein>
<evidence type="ECO:0000256" key="2">
    <source>
        <dbReference type="SAM" id="MobiDB-lite"/>
    </source>
</evidence>
<name>A0ABY2XSU7_9GAMM</name>
<evidence type="ECO:0000313" key="3">
    <source>
        <dbReference type="EMBL" id="TMW15218.1"/>
    </source>
</evidence>
<feature type="coiled-coil region" evidence="1">
    <location>
        <begin position="95"/>
        <end position="143"/>
    </location>
</feature>
<proteinExistence type="predicted"/>
<dbReference type="EMBL" id="VCQT01000001">
    <property type="protein sequence ID" value="TMW15218.1"/>
    <property type="molecule type" value="Genomic_DNA"/>
</dbReference>
<evidence type="ECO:0000313" key="4">
    <source>
        <dbReference type="Proteomes" id="UP000739180"/>
    </source>
</evidence>
<dbReference type="RefSeq" id="WP_138770612.1">
    <property type="nucleotide sequence ID" value="NZ_JBHSSX010000015.1"/>
</dbReference>
<keyword evidence="4" id="KW-1185">Reference proteome</keyword>
<dbReference type="Proteomes" id="UP000739180">
    <property type="component" value="Unassembled WGS sequence"/>
</dbReference>
<evidence type="ECO:0000256" key="1">
    <source>
        <dbReference type="SAM" id="Coils"/>
    </source>
</evidence>
<reference evidence="3 4" key="1">
    <citation type="submission" date="2019-05" db="EMBL/GenBank/DDBJ databases">
        <title>Genome of Alcanivorax gelatiniphagus, an oil degrading marine bacteria.</title>
        <authorList>
            <person name="Kwon K.K."/>
        </authorList>
    </citation>
    <scope>NUCLEOTIDE SEQUENCE [LARGE SCALE GENOMIC DNA]</scope>
    <source>
        <strain evidence="3 4">MEBiC 08158</strain>
    </source>
</reference>
<keyword evidence="1" id="KW-0175">Coiled coil</keyword>
<comment type="caution">
    <text evidence="3">The sequence shown here is derived from an EMBL/GenBank/DDBJ whole genome shotgun (WGS) entry which is preliminary data.</text>
</comment>
<gene>
    <name evidence="3" type="ORF">FGS76_00160</name>
</gene>
<organism evidence="3 4">
    <name type="scientific">Alloalcanivorax gelatiniphagus</name>
    <dbReference type="NCBI Taxonomy" id="1194167"/>
    <lineage>
        <taxon>Bacteria</taxon>
        <taxon>Pseudomonadati</taxon>
        <taxon>Pseudomonadota</taxon>
        <taxon>Gammaproteobacteria</taxon>
        <taxon>Oceanospirillales</taxon>
        <taxon>Alcanivoracaceae</taxon>
        <taxon>Alloalcanivorax</taxon>
    </lineage>
</organism>
<feature type="coiled-coil region" evidence="1">
    <location>
        <begin position="240"/>
        <end position="274"/>
    </location>
</feature>
<accession>A0ABY2XSU7</accession>
<feature type="region of interest" description="Disordered" evidence="2">
    <location>
        <begin position="192"/>
        <end position="225"/>
    </location>
</feature>
<sequence>MTLNPFNNKLQNCETRALELRSNLKAIRDEADWYESTDLNILTDIHDGLKNKLQLQSKYYTRIRSEIQRIEEAIGKKSESLTSLWNPKNWFDAKQRDLRGLIEAMKKNLESAKKNASITEVQLKDLEEQSRTKTEEIEKYKNFDFSAYIANRTTLESKLYRQEIELERIAQKKKKVDAALAPVVNQIRDTKKKKAEAASAKRQAQRLDGELSDAESPYQRARSHQKCEEIFGTGSPRKVIAKKESEIRRLDRDIEKLEKRAKNIAEKTARHIKKLILDGNNLSYQGDVFIGLSALKPLVPILASEYEVVLIFDASIRRALDSDDSDIRDILGGDIQVHIVATGIMADETIIDLADSDNTTFIVSNDRFAEFGEKAAIRDRRVIRHEIVAGRLLIHDLDISETFRE</sequence>